<comment type="caution">
    <text evidence="3">The sequence shown here is derived from an EMBL/GenBank/DDBJ whole genome shotgun (WGS) entry which is preliminary data.</text>
</comment>
<gene>
    <name evidence="3" type="ORF">NCCP691_25050</name>
</gene>
<dbReference type="Gene3D" id="3.40.50.300">
    <property type="entry name" value="P-loop containing nucleotide triphosphate hydrolases"/>
    <property type="match status" value="1"/>
</dbReference>
<organism evidence="3 4">
    <name type="scientific">Noviherbaspirillum aridicola</name>
    <dbReference type="NCBI Taxonomy" id="2849687"/>
    <lineage>
        <taxon>Bacteria</taxon>
        <taxon>Pseudomonadati</taxon>
        <taxon>Pseudomonadota</taxon>
        <taxon>Betaproteobacteria</taxon>
        <taxon>Burkholderiales</taxon>
        <taxon>Oxalobacteraceae</taxon>
        <taxon>Noviherbaspirillum</taxon>
    </lineage>
</organism>
<dbReference type="InterPro" id="IPR003959">
    <property type="entry name" value="ATPase_AAA_core"/>
</dbReference>
<protein>
    <recommendedName>
        <fullName evidence="2">AAA+ ATPase domain-containing protein</fullName>
    </recommendedName>
</protein>
<keyword evidence="4" id="KW-1185">Reference proteome</keyword>
<feature type="compositionally biased region" description="Basic and acidic residues" evidence="1">
    <location>
        <begin position="1"/>
        <end position="20"/>
    </location>
</feature>
<evidence type="ECO:0000256" key="1">
    <source>
        <dbReference type="SAM" id="MobiDB-lite"/>
    </source>
</evidence>
<dbReference type="PANTHER" id="PTHR43718:SF2">
    <property type="entry name" value="LON PROTEASE HOMOLOG, MITOCHONDRIAL"/>
    <property type="match status" value="1"/>
</dbReference>
<proteinExistence type="predicted"/>
<dbReference type="EMBL" id="BPMK01000010">
    <property type="protein sequence ID" value="GIZ52491.1"/>
    <property type="molecule type" value="Genomic_DNA"/>
</dbReference>
<dbReference type="Proteomes" id="UP000887222">
    <property type="component" value="Unassembled WGS sequence"/>
</dbReference>
<feature type="region of interest" description="Disordered" evidence="1">
    <location>
        <begin position="1"/>
        <end position="51"/>
    </location>
</feature>
<dbReference type="InterPro" id="IPR027065">
    <property type="entry name" value="Lon_Prtase"/>
</dbReference>
<accession>A0ABQ4Q673</accession>
<dbReference type="PANTHER" id="PTHR43718">
    <property type="entry name" value="LON PROTEASE"/>
    <property type="match status" value="1"/>
</dbReference>
<dbReference type="SUPFAM" id="SSF52540">
    <property type="entry name" value="P-loop containing nucleoside triphosphate hydrolases"/>
    <property type="match status" value="1"/>
</dbReference>
<feature type="domain" description="AAA+ ATPase" evidence="2">
    <location>
        <begin position="147"/>
        <end position="294"/>
    </location>
</feature>
<name>A0ABQ4Q673_9BURK</name>
<dbReference type="InterPro" id="IPR003593">
    <property type="entry name" value="AAA+_ATPase"/>
</dbReference>
<dbReference type="SMART" id="SM00382">
    <property type="entry name" value="AAA"/>
    <property type="match status" value="1"/>
</dbReference>
<sequence>MHEHDLFDDDRNGALKRPCDASDDLNEASDTQRDSTRSRAALGPPAPPAWPASASAGPLIAVFDAQQIDAYEAVYSRRLKDQEERGQVSQVIGHLRRSGVYRSLHMIRPSWRQELDGLQQQFPNCVDYIDYLRTAFVLAEREGSPLRLEPVLLNGPPGVGKSLLATRVAQLLGTGCHTVHIASAQDNSALGGSSAFWSNARPGAVFNALVYGPHADPIIILDEIDKVSTDRYDPLGPMLTLLERDSASRFHDACQDWLTIDASRLVFIATSNDAATLPAPIRSRLRQIDIPAPTSEQSIAIARRLWEDLCAEMPMATRGISLVDDALNALAEHPPRLVRRALREAVGRTLYASRTLIDVHDLLACLGQSPRSIKCGFV</sequence>
<dbReference type="Pfam" id="PF00004">
    <property type="entry name" value="AAA"/>
    <property type="match status" value="1"/>
</dbReference>
<evidence type="ECO:0000313" key="3">
    <source>
        <dbReference type="EMBL" id="GIZ52491.1"/>
    </source>
</evidence>
<evidence type="ECO:0000259" key="2">
    <source>
        <dbReference type="SMART" id="SM00382"/>
    </source>
</evidence>
<evidence type="ECO:0000313" key="4">
    <source>
        <dbReference type="Proteomes" id="UP000887222"/>
    </source>
</evidence>
<dbReference type="InterPro" id="IPR027417">
    <property type="entry name" value="P-loop_NTPase"/>
</dbReference>
<reference evidence="3 4" key="1">
    <citation type="journal article" date="2022" name="Int. J. Syst. Evol. Microbiol.">
        <title>Noviherbaspirillum aridicola sp. nov., isolated from an arid soil in Pakistan.</title>
        <authorList>
            <person name="Khan I.U."/>
            <person name="Saqib M."/>
            <person name="Amin A."/>
            <person name="Hussain F."/>
            <person name="Li L."/>
            <person name="Liu Y.H."/>
            <person name="Fang B.Z."/>
            <person name="Ahmed I."/>
            <person name="Li W.J."/>
        </authorList>
    </citation>
    <scope>NUCLEOTIDE SEQUENCE [LARGE SCALE GENOMIC DNA]</scope>
    <source>
        <strain evidence="3 4">NCCP-691</strain>
    </source>
</reference>